<dbReference type="AlphaFoldDB" id="A0A6L5X0R9"/>
<keyword evidence="2" id="KW-1185">Reference proteome</keyword>
<accession>A0A6L5X0R9</accession>
<dbReference type="RefSeq" id="WP_154522543.1">
    <property type="nucleotide sequence ID" value="NZ_VULZ01000002.1"/>
</dbReference>
<dbReference type="InterPro" id="IPR053842">
    <property type="entry name" value="NikA-like"/>
</dbReference>
<evidence type="ECO:0000313" key="1">
    <source>
        <dbReference type="EMBL" id="MSS13860.1"/>
    </source>
</evidence>
<organism evidence="1 2">
    <name type="scientific">Porcincola intestinalis</name>
    <dbReference type="NCBI Taxonomy" id="2606632"/>
    <lineage>
        <taxon>Bacteria</taxon>
        <taxon>Bacillati</taxon>
        <taxon>Bacillota</taxon>
        <taxon>Clostridia</taxon>
        <taxon>Lachnospirales</taxon>
        <taxon>Lachnospiraceae</taxon>
        <taxon>Porcincola</taxon>
    </lineage>
</organism>
<evidence type="ECO:0000313" key="2">
    <source>
        <dbReference type="Proteomes" id="UP000481852"/>
    </source>
</evidence>
<gene>
    <name evidence="1" type="ORF">FYJ35_02180</name>
</gene>
<dbReference type="Pfam" id="PF21983">
    <property type="entry name" value="NikA-like"/>
    <property type="match status" value="1"/>
</dbReference>
<reference evidence="1 2" key="1">
    <citation type="submission" date="2019-08" db="EMBL/GenBank/DDBJ databases">
        <title>In-depth cultivation of the pig gut microbiome towards novel bacterial diversity and tailored functional studies.</title>
        <authorList>
            <person name="Wylensek D."/>
            <person name="Hitch T.C.A."/>
            <person name="Clavel T."/>
        </authorList>
    </citation>
    <scope>NUCLEOTIDE SEQUENCE [LARGE SCALE GENOMIC DNA]</scope>
    <source>
        <strain evidence="1 2">Oil+RF-744-WCA-WT-11</strain>
    </source>
</reference>
<proteinExistence type="predicted"/>
<dbReference type="EMBL" id="VULZ01000002">
    <property type="protein sequence ID" value="MSS13860.1"/>
    <property type="molecule type" value="Genomic_DNA"/>
</dbReference>
<dbReference type="Proteomes" id="UP000481852">
    <property type="component" value="Unassembled WGS sequence"/>
</dbReference>
<protein>
    <submittedName>
        <fullName evidence="1">MobC family plasmid mobilization relaxosome protein</fullName>
    </submittedName>
</protein>
<sequence>MTIFGIYYPEPEGCRTNRITLRLTDKEQEMLKDAAWKSKMSQAAFIRSKVFGSKVPELPAEVKDSLHRLDYSITKIGTNINQIAHVANASGYVSGYEMRNLRERQEELEETCSRIFREIMRAYENGGHETAPY</sequence>
<comment type="caution">
    <text evidence="1">The sequence shown here is derived from an EMBL/GenBank/DDBJ whole genome shotgun (WGS) entry which is preliminary data.</text>
</comment>
<name>A0A6L5X0R9_9FIRM</name>